<accession>A0A6J4PZV4</accession>
<proteinExistence type="predicted"/>
<organism evidence="1">
    <name type="scientific">uncultured Leptolyngbya sp</name>
    <dbReference type="NCBI Taxonomy" id="332963"/>
    <lineage>
        <taxon>Bacteria</taxon>
        <taxon>Bacillati</taxon>
        <taxon>Cyanobacteriota</taxon>
        <taxon>Cyanophyceae</taxon>
        <taxon>Leptolyngbyales</taxon>
        <taxon>Leptolyngbyaceae</taxon>
        <taxon>Leptolyngbya group</taxon>
        <taxon>Leptolyngbya</taxon>
        <taxon>environmental samples</taxon>
    </lineage>
</organism>
<dbReference type="EMBL" id="CADCTY010002457">
    <property type="protein sequence ID" value="CAA9424321.1"/>
    <property type="molecule type" value="Genomic_DNA"/>
</dbReference>
<protein>
    <submittedName>
        <fullName evidence="1">Uncharacterized protein</fullName>
    </submittedName>
</protein>
<gene>
    <name evidence="1" type="ORF">AVDCRST_MAG94-7186</name>
</gene>
<reference evidence="1" key="1">
    <citation type="submission" date="2020-02" db="EMBL/GenBank/DDBJ databases">
        <authorList>
            <person name="Meier V. D."/>
        </authorList>
    </citation>
    <scope>NUCLEOTIDE SEQUENCE</scope>
    <source>
        <strain evidence="1">AVDCRST_MAG94</strain>
    </source>
</reference>
<sequence>MRFASLLLIRLTKIRQRHSATTTDSIVSQTAAPILKASLYSAS</sequence>
<name>A0A6J4PZV4_9CYAN</name>
<evidence type="ECO:0000313" key="1">
    <source>
        <dbReference type="EMBL" id="CAA9424321.1"/>
    </source>
</evidence>
<dbReference type="AlphaFoldDB" id="A0A6J4PZV4"/>